<comment type="cofactor">
    <cofactor evidence="9">
        <name>Ca(2+)</name>
        <dbReference type="ChEBI" id="CHEBI:29108"/>
    </cofactor>
    <text evidence="9">Binds 2 calcium ions per subunit.</text>
</comment>
<feature type="domain" description="Pentraxin (PTX)" evidence="10">
    <location>
        <begin position="9"/>
        <end position="210"/>
    </location>
</feature>
<evidence type="ECO:0000256" key="7">
    <source>
        <dbReference type="ARBA" id="ARBA00038102"/>
    </source>
</evidence>
<evidence type="ECO:0000256" key="2">
    <source>
        <dbReference type="ARBA" id="ARBA00022525"/>
    </source>
</evidence>
<keyword evidence="6" id="KW-1015">Disulfide bond</keyword>
<evidence type="ECO:0000256" key="5">
    <source>
        <dbReference type="ARBA" id="ARBA00022837"/>
    </source>
</evidence>
<dbReference type="Ensembl" id="ENSMMDT00005054418.1">
    <property type="protein sequence ID" value="ENSMMDP00005053380.1"/>
    <property type="gene ID" value="ENSMMDG00005024000.1"/>
</dbReference>
<dbReference type="InParanoid" id="A0A668AEX2"/>
<accession>A0A668AEX2</accession>
<sequence>MCTLTFYLTERVFTFPLDKGTPHVKLTANIQKPITAMTLCLRFHTDLTRTQSLFSLATPSHASALTLFKSSVSGYKLHINGDSLAVHGQPDIMDEWNSVCWTWDSSTGLTALWVNGKRSVRQVLQKNGSVDNRVSIILGQEQDAFGRGFQQNQSFIGDMADVHLWDSVIVPCQIRHYMEGNDFVAGNLLNWKDLQYTITGTVYVESSDFDKLSCY</sequence>
<keyword evidence="12" id="KW-1185">Reference proteome</keyword>
<dbReference type="Proteomes" id="UP000472263">
    <property type="component" value="Chromosome 19"/>
</dbReference>
<dbReference type="GeneTree" id="ENSGT01100000263515"/>
<dbReference type="Pfam" id="PF00354">
    <property type="entry name" value="Pentaxin"/>
    <property type="match status" value="1"/>
</dbReference>
<evidence type="ECO:0000313" key="12">
    <source>
        <dbReference type="Proteomes" id="UP000472263"/>
    </source>
</evidence>
<dbReference type="SMART" id="SM00159">
    <property type="entry name" value="PTX"/>
    <property type="match status" value="1"/>
</dbReference>
<reference evidence="11" key="3">
    <citation type="submission" date="2025-09" db="UniProtKB">
        <authorList>
            <consortium name="Ensembl"/>
        </authorList>
    </citation>
    <scope>IDENTIFICATION</scope>
</reference>
<dbReference type="PROSITE" id="PS51828">
    <property type="entry name" value="PTX_2"/>
    <property type="match status" value="1"/>
</dbReference>
<dbReference type="AlphaFoldDB" id="A0A668AEX2"/>
<dbReference type="PANTHER" id="PTHR45869:SF7">
    <property type="entry name" value="C-REACTIVE PROTEIN"/>
    <property type="match status" value="1"/>
</dbReference>
<evidence type="ECO:0000256" key="1">
    <source>
        <dbReference type="ARBA" id="ARBA00004613"/>
    </source>
</evidence>
<dbReference type="PRINTS" id="PR00895">
    <property type="entry name" value="PENTAXIN"/>
</dbReference>
<dbReference type="FunFam" id="2.60.120.200:FF:000070">
    <property type="entry name" value="Serum amyloid P-component"/>
    <property type="match status" value="1"/>
</dbReference>
<dbReference type="InterPro" id="IPR013320">
    <property type="entry name" value="ConA-like_dom_sf"/>
</dbReference>
<gene>
    <name evidence="11" type="primary">LOC115378235</name>
</gene>
<dbReference type="Gene3D" id="2.60.120.200">
    <property type="match status" value="1"/>
</dbReference>
<dbReference type="InterPro" id="IPR051005">
    <property type="entry name" value="Pentraxin_domain"/>
</dbReference>
<dbReference type="GO" id="GO:0005576">
    <property type="term" value="C:extracellular region"/>
    <property type="evidence" value="ECO:0007669"/>
    <property type="project" value="UniProtKB-SubCell"/>
</dbReference>
<evidence type="ECO:0000256" key="4">
    <source>
        <dbReference type="ARBA" id="ARBA00022729"/>
    </source>
</evidence>
<dbReference type="PANTHER" id="PTHR45869">
    <property type="entry name" value="C-REACTIVE PROTEIN-RELATED"/>
    <property type="match status" value="1"/>
</dbReference>
<keyword evidence="4" id="KW-0732">Signal</keyword>
<dbReference type="InterPro" id="IPR001759">
    <property type="entry name" value="PTX_dom"/>
</dbReference>
<comment type="subunit">
    <text evidence="9">Homopentamer. Pentaxin (or pentraxin) have a discoid arrangement of 5 non-covalently bound subunits.</text>
</comment>
<reference evidence="11" key="2">
    <citation type="submission" date="2025-08" db="UniProtKB">
        <authorList>
            <consortium name="Ensembl"/>
        </authorList>
    </citation>
    <scope>IDENTIFICATION</scope>
</reference>
<evidence type="ECO:0000259" key="10">
    <source>
        <dbReference type="PROSITE" id="PS51828"/>
    </source>
</evidence>
<comment type="similarity">
    <text evidence="7 9">Belongs to the pentraxin family.</text>
</comment>
<dbReference type="GO" id="GO:0046872">
    <property type="term" value="F:metal ion binding"/>
    <property type="evidence" value="ECO:0007669"/>
    <property type="project" value="UniProtKB-KW"/>
</dbReference>
<evidence type="ECO:0000256" key="6">
    <source>
        <dbReference type="ARBA" id="ARBA00023157"/>
    </source>
</evidence>
<evidence type="ECO:0000313" key="11">
    <source>
        <dbReference type="Ensembl" id="ENSMMDP00005053380.1"/>
    </source>
</evidence>
<protein>
    <recommendedName>
        <fullName evidence="9">Pentraxin family member</fullName>
    </recommendedName>
</protein>
<evidence type="ECO:0000256" key="9">
    <source>
        <dbReference type="RuleBase" id="RU362112"/>
    </source>
</evidence>
<keyword evidence="3 9" id="KW-0479">Metal-binding</keyword>
<keyword evidence="2" id="KW-0964">Secreted</keyword>
<comment type="caution">
    <text evidence="8">Lacks conserved residue(s) required for the propagation of feature annotation.</text>
</comment>
<reference evidence="11" key="1">
    <citation type="submission" date="2019-06" db="EMBL/GenBank/DDBJ databases">
        <authorList>
            <consortium name="Wellcome Sanger Institute Data Sharing"/>
        </authorList>
    </citation>
    <scope>NUCLEOTIDE SEQUENCE [LARGE SCALE GENOMIC DNA]</scope>
</reference>
<evidence type="ECO:0000256" key="8">
    <source>
        <dbReference type="PROSITE-ProRule" id="PRU01172"/>
    </source>
</evidence>
<comment type="subcellular location">
    <subcellularLocation>
        <location evidence="1 9">Secreted</location>
    </subcellularLocation>
</comment>
<evidence type="ECO:0000256" key="3">
    <source>
        <dbReference type="ARBA" id="ARBA00022723"/>
    </source>
</evidence>
<name>A0A668AEX2_9TELE</name>
<dbReference type="SUPFAM" id="SSF49899">
    <property type="entry name" value="Concanavalin A-like lectins/glucanases"/>
    <property type="match status" value="1"/>
</dbReference>
<proteinExistence type="inferred from homology"/>
<keyword evidence="5 9" id="KW-0106">Calcium</keyword>
<organism evidence="11 12">
    <name type="scientific">Myripristis murdjan</name>
    <name type="common">pinecone soldierfish</name>
    <dbReference type="NCBI Taxonomy" id="586833"/>
    <lineage>
        <taxon>Eukaryota</taxon>
        <taxon>Metazoa</taxon>
        <taxon>Chordata</taxon>
        <taxon>Craniata</taxon>
        <taxon>Vertebrata</taxon>
        <taxon>Euteleostomi</taxon>
        <taxon>Actinopterygii</taxon>
        <taxon>Neopterygii</taxon>
        <taxon>Teleostei</taxon>
        <taxon>Neoteleostei</taxon>
        <taxon>Acanthomorphata</taxon>
        <taxon>Holocentriformes</taxon>
        <taxon>Holocentridae</taxon>
        <taxon>Myripristis</taxon>
    </lineage>
</organism>